<sequence>MHANELIGRVDTSRFQCPEMAKRSARAVEARETLLRNLEERYPGESHRQIRDREAHLYQDWFIQHRDTLQKAALSFLMRDAPRDPRASRNLDDYLVILYIRPRSTLSDNPALNFALMDGQVLYMKGDNFERAKSQGMGAALQAPVPLWTFRAIERGLSGRLINAVSFMCNYHQFWLWEAAPIFEPDPKTLALFPPRRMKQVDPRRQFAAFQAMILRGHALGPNGVRADIDADFKVGELVKVGEEWEWKQLSDEESRRAGYPEFPGFVPIIFSNYIMFIPPTGLKLQWI</sequence>
<dbReference type="AlphaFoldDB" id="A0A4Y9YBV8"/>
<gene>
    <name evidence="1" type="ORF">EVG20_g7648</name>
</gene>
<evidence type="ECO:0000313" key="1">
    <source>
        <dbReference type="EMBL" id="TFY59815.1"/>
    </source>
</evidence>
<reference evidence="1 2" key="1">
    <citation type="submission" date="2019-02" db="EMBL/GenBank/DDBJ databases">
        <title>Genome sequencing of the rare red list fungi Dentipellis fragilis.</title>
        <authorList>
            <person name="Buettner E."/>
            <person name="Kellner H."/>
        </authorList>
    </citation>
    <scope>NUCLEOTIDE SEQUENCE [LARGE SCALE GENOMIC DNA]</scope>
    <source>
        <strain evidence="1 2">DSM 105465</strain>
    </source>
</reference>
<accession>A0A4Y9YBV8</accession>
<dbReference type="OrthoDB" id="3275784at2759"/>
<keyword evidence="2" id="KW-1185">Reference proteome</keyword>
<proteinExistence type="predicted"/>
<organism evidence="1 2">
    <name type="scientific">Dentipellis fragilis</name>
    <dbReference type="NCBI Taxonomy" id="205917"/>
    <lineage>
        <taxon>Eukaryota</taxon>
        <taxon>Fungi</taxon>
        <taxon>Dikarya</taxon>
        <taxon>Basidiomycota</taxon>
        <taxon>Agaricomycotina</taxon>
        <taxon>Agaricomycetes</taxon>
        <taxon>Russulales</taxon>
        <taxon>Hericiaceae</taxon>
        <taxon>Dentipellis</taxon>
    </lineage>
</organism>
<comment type="caution">
    <text evidence="1">The sequence shown here is derived from an EMBL/GenBank/DDBJ whole genome shotgun (WGS) entry which is preliminary data.</text>
</comment>
<dbReference type="EMBL" id="SEOQ01000597">
    <property type="protein sequence ID" value="TFY59815.1"/>
    <property type="molecule type" value="Genomic_DNA"/>
</dbReference>
<evidence type="ECO:0000313" key="2">
    <source>
        <dbReference type="Proteomes" id="UP000298327"/>
    </source>
</evidence>
<name>A0A4Y9YBV8_9AGAM</name>
<dbReference type="STRING" id="205917.A0A4Y9YBV8"/>
<protein>
    <submittedName>
        <fullName evidence="1">Uncharacterized protein</fullName>
    </submittedName>
</protein>
<dbReference type="Proteomes" id="UP000298327">
    <property type="component" value="Unassembled WGS sequence"/>
</dbReference>